<evidence type="ECO:0008006" key="12">
    <source>
        <dbReference type="Google" id="ProtNLM"/>
    </source>
</evidence>
<evidence type="ECO:0000256" key="4">
    <source>
        <dbReference type="ARBA" id="ARBA00022833"/>
    </source>
</evidence>
<accession>A0AAN7ZZ44</accession>
<feature type="region of interest" description="Disordered" evidence="7">
    <location>
        <begin position="528"/>
        <end position="569"/>
    </location>
</feature>
<evidence type="ECO:0000256" key="6">
    <source>
        <dbReference type="PROSITE-ProRule" id="PRU00042"/>
    </source>
</evidence>
<dbReference type="InterPro" id="IPR036236">
    <property type="entry name" value="Znf_C2H2_sf"/>
</dbReference>
<dbReference type="PROSITE" id="PS00028">
    <property type="entry name" value="ZINC_FINGER_C2H2_1"/>
    <property type="match status" value="1"/>
</dbReference>
<dbReference type="GO" id="GO:0003677">
    <property type="term" value="F:DNA binding"/>
    <property type="evidence" value="ECO:0007669"/>
    <property type="project" value="InterPro"/>
</dbReference>
<feature type="region of interest" description="Disordered" evidence="7">
    <location>
        <begin position="198"/>
        <end position="406"/>
    </location>
</feature>
<name>A0AAN7ZZ44_9PEZI</name>
<dbReference type="SUPFAM" id="SSF57667">
    <property type="entry name" value="beta-beta-alpha zinc fingers"/>
    <property type="match status" value="1"/>
</dbReference>
<reference evidence="10" key="1">
    <citation type="submission" date="2023-08" db="EMBL/GenBank/DDBJ databases">
        <title>Black Yeasts Isolated from many extreme environments.</title>
        <authorList>
            <person name="Coleine C."/>
            <person name="Stajich J.E."/>
            <person name="Selbmann L."/>
        </authorList>
    </citation>
    <scope>NUCLEOTIDE SEQUENCE</scope>
    <source>
        <strain evidence="10">CCFEE 5810</strain>
    </source>
</reference>
<sequence>MPAKRKRGAPDIKEILERPWCYYCERDFDDLKILISHQKAKHFKCEKCGRRLNTIGGLSVHMTQVHKESLTGVENAMHTRSDIGPEIFGMEGIPEEIMAAHVQRITEAYFKMDMDRRALTGNPGPGGKGGEGSANKKPKMETPEEIKKRLAEHKAKKAAEKLGLGSGGSTPADGNAADGVSSNMAANYQYYHAYGRMQPPTDDFSQPYNAPYQQTHPAWPSKNPSPYPGFNPNQPPPQQGYPPYAGSPMNGPQFHSPVTAWPSKNFQQPYPQPPQNQYSPQGPPQQSHFAPGPPHQNFQSGPHPYHQPQHSGPSRPRSGGGPPPNAPGMNPGLPAPAPGLPQRPSFGIPNINKEEMARMHSGQGVQPVPQYGMHNPYPAPPSRSAHNGQAPDRRMSNHNNNHHVTGDAVDDLINSVTSGAAQHIKKESVIKTEAQQDVEMYRGSPEPVSNAEATAQAIKTAPWPKGDQRRVSHPMSRKQASPDKSESTPVTTNQFGAAAKPSTASSHDNAISKDVEMADIAAPAAATIEPEPVAEKQTAAAAPIADKQATVTAPQTTKPVAKKAKKDKKVKPIDNRVYAENIITPEEKMASKAKYAFDRNASVKTEFVQGDVTGAVTGIMGEDVVRDPTETAI</sequence>
<feature type="domain" description="BED-type" evidence="9">
    <location>
        <begin position="14"/>
        <end position="73"/>
    </location>
</feature>
<dbReference type="PANTHER" id="PTHR23215:SF0">
    <property type="entry name" value="BUB3-INTERACTING AND GLEBS MOTIF-CONTAINING PROTEIN ZNF207"/>
    <property type="match status" value="1"/>
</dbReference>
<feature type="compositionally biased region" description="Basic and acidic residues" evidence="7">
    <location>
        <begin position="138"/>
        <end position="160"/>
    </location>
</feature>
<dbReference type="GO" id="GO:0008270">
    <property type="term" value="F:zinc ion binding"/>
    <property type="evidence" value="ECO:0007669"/>
    <property type="project" value="UniProtKB-KW"/>
</dbReference>
<keyword evidence="2" id="KW-0479">Metal-binding</keyword>
<proteinExistence type="predicted"/>
<evidence type="ECO:0000313" key="11">
    <source>
        <dbReference type="Proteomes" id="UP001310594"/>
    </source>
</evidence>
<dbReference type="PROSITE" id="PS50808">
    <property type="entry name" value="ZF_BED"/>
    <property type="match status" value="1"/>
</dbReference>
<dbReference type="Gene3D" id="3.30.160.60">
    <property type="entry name" value="Classic Zinc Finger"/>
    <property type="match status" value="1"/>
</dbReference>
<protein>
    <recommendedName>
        <fullName evidence="12">BED-type domain-containing protein</fullName>
    </recommendedName>
</protein>
<keyword evidence="4" id="KW-0862">Zinc</keyword>
<comment type="caution">
    <text evidence="10">The sequence shown here is derived from an EMBL/GenBank/DDBJ whole genome shotgun (WGS) entry which is preliminary data.</text>
</comment>
<dbReference type="PANTHER" id="PTHR23215">
    <property type="entry name" value="ZINC FINGER PROTEIN 207"/>
    <property type="match status" value="1"/>
</dbReference>
<feature type="region of interest" description="Disordered" evidence="7">
    <location>
        <begin position="116"/>
        <end position="177"/>
    </location>
</feature>
<dbReference type="InterPro" id="IPR013087">
    <property type="entry name" value="Znf_C2H2_type"/>
</dbReference>
<evidence type="ECO:0000256" key="7">
    <source>
        <dbReference type="SAM" id="MobiDB-lite"/>
    </source>
</evidence>
<feature type="compositionally biased region" description="Polar residues" evidence="7">
    <location>
        <begin position="203"/>
        <end position="216"/>
    </location>
</feature>
<dbReference type="InterPro" id="IPR003656">
    <property type="entry name" value="Znf_BED"/>
</dbReference>
<comment type="subcellular location">
    <subcellularLocation>
        <location evidence="1">Nucleus</location>
    </subcellularLocation>
</comment>
<dbReference type="GO" id="GO:0005634">
    <property type="term" value="C:nucleus"/>
    <property type="evidence" value="ECO:0007669"/>
    <property type="project" value="UniProtKB-SubCell"/>
</dbReference>
<evidence type="ECO:0000256" key="3">
    <source>
        <dbReference type="ARBA" id="ARBA00022771"/>
    </source>
</evidence>
<organism evidence="10 11">
    <name type="scientific">Elasticomyces elasticus</name>
    <dbReference type="NCBI Taxonomy" id="574655"/>
    <lineage>
        <taxon>Eukaryota</taxon>
        <taxon>Fungi</taxon>
        <taxon>Dikarya</taxon>
        <taxon>Ascomycota</taxon>
        <taxon>Pezizomycotina</taxon>
        <taxon>Dothideomycetes</taxon>
        <taxon>Dothideomycetidae</taxon>
        <taxon>Mycosphaerellales</taxon>
        <taxon>Teratosphaeriaceae</taxon>
        <taxon>Elasticomyces</taxon>
    </lineage>
</organism>
<evidence type="ECO:0000259" key="9">
    <source>
        <dbReference type="PROSITE" id="PS50808"/>
    </source>
</evidence>
<feature type="domain" description="C2H2-type" evidence="8">
    <location>
        <begin position="43"/>
        <end position="71"/>
    </location>
</feature>
<dbReference type="Proteomes" id="UP001310594">
    <property type="component" value="Unassembled WGS sequence"/>
</dbReference>
<feature type="compositionally biased region" description="Low complexity" evidence="7">
    <location>
        <begin position="275"/>
        <end position="287"/>
    </location>
</feature>
<keyword evidence="3 6" id="KW-0863">Zinc-finger</keyword>
<gene>
    <name evidence="10" type="ORF">LTR97_012451</name>
</gene>
<evidence type="ECO:0000259" key="8">
    <source>
        <dbReference type="PROSITE" id="PS50157"/>
    </source>
</evidence>
<evidence type="ECO:0000256" key="5">
    <source>
        <dbReference type="ARBA" id="ARBA00023242"/>
    </source>
</evidence>
<evidence type="ECO:0000256" key="1">
    <source>
        <dbReference type="ARBA" id="ARBA00004123"/>
    </source>
</evidence>
<dbReference type="FunFam" id="3.30.160.60:FF:000354">
    <property type="entry name" value="C2H2 finger domain-containing protein"/>
    <property type="match status" value="1"/>
</dbReference>
<evidence type="ECO:0000256" key="2">
    <source>
        <dbReference type="ARBA" id="ARBA00022723"/>
    </source>
</evidence>
<feature type="compositionally biased region" description="Gly residues" evidence="7">
    <location>
        <begin position="123"/>
        <end position="132"/>
    </location>
</feature>
<feature type="region of interest" description="Disordered" evidence="7">
    <location>
        <begin position="421"/>
        <end position="508"/>
    </location>
</feature>
<dbReference type="AlphaFoldDB" id="A0AAN7ZZ44"/>
<dbReference type="EMBL" id="JAVRQU010000026">
    <property type="protein sequence ID" value="KAK5690262.1"/>
    <property type="molecule type" value="Genomic_DNA"/>
</dbReference>
<feature type="compositionally biased region" description="Low complexity" evidence="7">
    <location>
        <begin position="307"/>
        <end position="317"/>
    </location>
</feature>
<feature type="compositionally biased region" description="Pro residues" evidence="7">
    <location>
        <begin position="223"/>
        <end position="240"/>
    </location>
</feature>
<dbReference type="CDD" id="cd20908">
    <property type="entry name" value="SUF4-like"/>
    <property type="match status" value="1"/>
</dbReference>
<feature type="compositionally biased region" description="Basic residues" evidence="7">
    <location>
        <begin position="560"/>
        <end position="569"/>
    </location>
</feature>
<keyword evidence="5" id="KW-0539">Nucleus</keyword>
<evidence type="ECO:0000313" key="10">
    <source>
        <dbReference type="EMBL" id="KAK5690262.1"/>
    </source>
</evidence>
<dbReference type="PROSITE" id="PS50157">
    <property type="entry name" value="ZINC_FINGER_C2H2_2"/>
    <property type="match status" value="1"/>
</dbReference>
<dbReference type="SMART" id="SM00355">
    <property type="entry name" value="ZnF_C2H2"/>
    <property type="match status" value="2"/>
</dbReference>